<dbReference type="AlphaFoldDB" id="A0AAV2DFB0"/>
<feature type="region of interest" description="Disordered" evidence="1">
    <location>
        <begin position="118"/>
        <end position="151"/>
    </location>
</feature>
<dbReference type="PANTHER" id="PTHR34665">
    <property type="entry name" value="DUF3741 DOMAIN-CONTAINING PROTEIN"/>
    <property type="match status" value="1"/>
</dbReference>
<evidence type="ECO:0000313" key="3">
    <source>
        <dbReference type="Proteomes" id="UP001497516"/>
    </source>
</evidence>
<dbReference type="Proteomes" id="UP001497516">
    <property type="component" value="Chromosome 2"/>
</dbReference>
<name>A0AAV2DFB0_9ROSI</name>
<protein>
    <submittedName>
        <fullName evidence="2">Uncharacterized protein</fullName>
    </submittedName>
</protein>
<evidence type="ECO:0000313" key="2">
    <source>
        <dbReference type="EMBL" id="CAL1372546.1"/>
    </source>
</evidence>
<gene>
    <name evidence="2" type="ORF">LTRI10_LOCUS14544</name>
</gene>
<feature type="compositionally biased region" description="Basic and acidic residues" evidence="1">
    <location>
        <begin position="118"/>
        <end position="132"/>
    </location>
</feature>
<accession>A0AAV2DFB0</accession>
<sequence length="163" mass="18055">MKKKKASSAEEVAAVDEDARRRHHEQEILKAAAQAWYSHSGIKYSNPTTSEHDAHRRSFHGHRASRFRTEALIGGRKSIAAGGGGSSWDFRQSLLDSHEIVAVSRKLESRGIVALDEKFGGQVEDHADDDPGGRGGDGGGRNRRKVERESRSSLRNLLNRIFL</sequence>
<keyword evidence="3" id="KW-1185">Reference proteome</keyword>
<reference evidence="2 3" key="1">
    <citation type="submission" date="2024-04" db="EMBL/GenBank/DDBJ databases">
        <authorList>
            <person name="Fracassetti M."/>
        </authorList>
    </citation>
    <scope>NUCLEOTIDE SEQUENCE [LARGE SCALE GENOMIC DNA]</scope>
</reference>
<feature type="compositionally biased region" description="Basic and acidic residues" evidence="1">
    <location>
        <begin position="17"/>
        <end position="26"/>
    </location>
</feature>
<dbReference type="PANTHER" id="PTHR34665:SF1">
    <property type="entry name" value="OS02G0595200 PROTEIN"/>
    <property type="match status" value="1"/>
</dbReference>
<organism evidence="2 3">
    <name type="scientific">Linum trigynum</name>
    <dbReference type="NCBI Taxonomy" id="586398"/>
    <lineage>
        <taxon>Eukaryota</taxon>
        <taxon>Viridiplantae</taxon>
        <taxon>Streptophyta</taxon>
        <taxon>Embryophyta</taxon>
        <taxon>Tracheophyta</taxon>
        <taxon>Spermatophyta</taxon>
        <taxon>Magnoliopsida</taxon>
        <taxon>eudicotyledons</taxon>
        <taxon>Gunneridae</taxon>
        <taxon>Pentapetalae</taxon>
        <taxon>rosids</taxon>
        <taxon>fabids</taxon>
        <taxon>Malpighiales</taxon>
        <taxon>Linaceae</taxon>
        <taxon>Linum</taxon>
    </lineage>
</organism>
<feature type="region of interest" description="Disordered" evidence="1">
    <location>
        <begin position="1"/>
        <end position="26"/>
    </location>
</feature>
<evidence type="ECO:0000256" key="1">
    <source>
        <dbReference type="SAM" id="MobiDB-lite"/>
    </source>
</evidence>
<dbReference type="EMBL" id="OZ034815">
    <property type="protein sequence ID" value="CAL1372546.1"/>
    <property type="molecule type" value="Genomic_DNA"/>
</dbReference>
<proteinExistence type="predicted"/>